<dbReference type="Proteomes" id="UP001597510">
    <property type="component" value="Unassembled WGS sequence"/>
</dbReference>
<feature type="chain" id="PRO_5047423448" description="Entericidin" evidence="1">
    <location>
        <begin position="18"/>
        <end position="60"/>
    </location>
</feature>
<protein>
    <recommendedName>
        <fullName evidence="4">Entericidin</fullName>
    </recommendedName>
</protein>
<dbReference type="RefSeq" id="WP_340240279.1">
    <property type="nucleotide sequence ID" value="NZ_JBBEWC010000019.1"/>
</dbReference>
<comment type="caution">
    <text evidence="2">The sequence shown here is derived from an EMBL/GenBank/DDBJ whole genome shotgun (WGS) entry which is preliminary data.</text>
</comment>
<evidence type="ECO:0000256" key="1">
    <source>
        <dbReference type="SAM" id="SignalP"/>
    </source>
</evidence>
<dbReference type="PROSITE" id="PS51257">
    <property type="entry name" value="PROKAR_LIPOPROTEIN"/>
    <property type="match status" value="1"/>
</dbReference>
<evidence type="ECO:0000313" key="2">
    <source>
        <dbReference type="EMBL" id="MFD2522143.1"/>
    </source>
</evidence>
<accession>A0ABW5J8M4</accession>
<reference evidence="3" key="1">
    <citation type="journal article" date="2019" name="Int. J. Syst. Evol. Microbiol.">
        <title>The Global Catalogue of Microorganisms (GCM) 10K type strain sequencing project: providing services to taxonomists for standard genome sequencing and annotation.</title>
        <authorList>
            <consortium name="The Broad Institute Genomics Platform"/>
            <consortium name="The Broad Institute Genome Sequencing Center for Infectious Disease"/>
            <person name="Wu L."/>
            <person name="Ma J."/>
        </authorList>
    </citation>
    <scope>NUCLEOTIDE SEQUENCE [LARGE SCALE GENOMIC DNA]</scope>
    <source>
        <strain evidence="3">KCTC 52344</strain>
    </source>
</reference>
<name>A0ABW5J8M4_9BACT</name>
<gene>
    <name evidence="2" type="ORF">ACFSR2_14680</name>
</gene>
<evidence type="ECO:0008006" key="4">
    <source>
        <dbReference type="Google" id="ProtNLM"/>
    </source>
</evidence>
<keyword evidence="3" id="KW-1185">Reference proteome</keyword>
<feature type="signal peptide" evidence="1">
    <location>
        <begin position="1"/>
        <end position="17"/>
    </location>
</feature>
<proteinExistence type="predicted"/>
<keyword evidence="1" id="KW-0732">Signal</keyword>
<dbReference type="EMBL" id="JBHULC010000013">
    <property type="protein sequence ID" value="MFD2522143.1"/>
    <property type="molecule type" value="Genomic_DNA"/>
</dbReference>
<organism evidence="2 3">
    <name type="scientific">Emticicia soli</name>
    <dbReference type="NCBI Taxonomy" id="2027878"/>
    <lineage>
        <taxon>Bacteria</taxon>
        <taxon>Pseudomonadati</taxon>
        <taxon>Bacteroidota</taxon>
        <taxon>Cytophagia</taxon>
        <taxon>Cytophagales</taxon>
        <taxon>Leadbetterellaceae</taxon>
        <taxon>Emticicia</taxon>
    </lineage>
</organism>
<sequence>MKKVFAILFVAGVASLAACTSKTEGSADSTVVDTTATSVMAPVDTTVVDSTAAAADTTKK</sequence>
<evidence type="ECO:0000313" key="3">
    <source>
        <dbReference type="Proteomes" id="UP001597510"/>
    </source>
</evidence>